<feature type="transmembrane region" description="Helical" evidence="7">
    <location>
        <begin position="710"/>
        <end position="727"/>
    </location>
</feature>
<keyword evidence="2 7" id="KW-0813">Transport</keyword>
<evidence type="ECO:0000256" key="6">
    <source>
        <dbReference type="ARBA" id="ARBA00023136"/>
    </source>
</evidence>
<protein>
    <recommendedName>
        <fullName evidence="7">Potassium transport protein</fullName>
    </recommendedName>
</protein>
<feature type="transmembrane region" description="Helical" evidence="7">
    <location>
        <begin position="21"/>
        <end position="44"/>
    </location>
</feature>
<dbReference type="InterPro" id="IPR003445">
    <property type="entry name" value="Cat_transpt"/>
</dbReference>
<keyword evidence="4 7" id="KW-1133">Transmembrane helix</keyword>
<evidence type="ECO:0000256" key="3">
    <source>
        <dbReference type="ARBA" id="ARBA00022692"/>
    </source>
</evidence>
<evidence type="ECO:0000256" key="1">
    <source>
        <dbReference type="ARBA" id="ARBA00004141"/>
    </source>
</evidence>
<evidence type="ECO:0000256" key="8">
    <source>
        <dbReference type="SAM" id="MobiDB-lite"/>
    </source>
</evidence>
<dbReference type="GO" id="GO:0030007">
    <property type="term" value="P:intracellular potassium ion homeostasis"/>
    <property type="evidence" value="ECO:0007669"/>
    <property type="project" value="UniProtKB-UniRule"/>
</dbReference>
<feature type="transmembrane region" description="Helical" evidence="7">
    <location>
        <begin position="497"/>
        <end position="522"/>
    </location>
</feature>
<feature type="compositionally biased region" description="Basic and acidic residues" evidence="8">
    <location>
        <begin position="835"/>
        <end position="845"/>
    </location>
</feature>
<dbReference type="GO" id="GO:1990573">
    <property type="term" value="P:potassium ion import across plasma membrane"/>
    <property type="evidence" value="ECO:0007669"/>
    <property type="project" value="TreeGrafter"/>
</dbReference>
<evidence type="ECO:0000256" key="5">
    <source>
        <dbReference type="ARBA" id="ARBA00023065"/>
    </source>
</evidence>
<dbReference type="InParanoid" id="K5W2Z2"/>
<feature type="compositionally biased region" description="Basic and acidic residues" evidence="8">
    <location>
        <begin position="151"/>
        <end position="160"/>
    </location>
</feature>
<gene>
    <name evidence="9" type="ORF">AGABI1DRAFT_127169</name>
</gene>
<dbReference type="Pfam" id="PF02386">
    <property type="entry name" value="TrkH"/>
    <property type="match status" value="2"/>
</dbReference>
<accession>K5W2Z2</accession>
<feature type="transmembrane region" description="Helical" evidence="7">
    <location>
        <begin position="581"/>
        <end position="601"/>
    </location>
</feature>
<evidence type="ECO:0000313" key="10">
    <source>
        <dbReference type="Proteomes" id="UP000008493"/>
    </source>
</evidence>
<feature type="transmembrane region" description="Helical" evidence="7">
    <location>
        <begin position="423"/>
        <end position="448"/>
    </location>
</feature>
<dbReference type="HOGENOM" id="CLU_005947_3_0_1"/>
<dbReference type="PIRSF" id="PIRSF002450">
    <property type="entry name" value="K+_transpter_TRK"/>
    <property type="match status" value="1"/>
</dbReference>
<dbReference type="PANTHER" id="PTHR31064">
    <property type="entry name" value="POTASSIUM TRANSPORT PROTEIN DDB_G0292412-RELATED"/>
    <property type="match status" value="1"/>
</dbReference>
<dbReference type="STRING" id="597362.K5W2Z2"/>
<dbReference type="PANTHER" id="PTHR31064:SF30">
    <property type="entry name" value="HIGH-AFFINITY POTASSIUM TRANSPORT PROTEIN-RELATED"/>
    <property type="match status" value="1"/>
</dbReference>
<sequence length="877" mass="100399">MADLSVRWFPNAWTKVKHELNFFRIHVIYITVTPIVLAAILYAANGRYHITYVDALYNSYSAMTNCGLATVNLSSMTAFQQVLLLVQMNIGNIVFVSWFVVYFRRQYFRKQLQHILKAEVVRRSKSSSREDVERQRSRRMSSRLSSVPEESDGRRTERRDASRRRKKKIRPEMIRRLDGTPQLVNPSGWISEKVAGKSAPIQGPADRGVVDSDEQEKELSSSKSELSESNDGQQRQMVDVGVSGMYYRNYLKEWRHFDASFSAPFDIVVESRHYGTQSLPRQQTIEFAPVQHPNQGEIQLEPAADMRSLRGSVTRNDLQVSPGADETPSRNRGFGGFPMPFAILNSIISKLFPRFQRHLSRAVTMPATTSFVSTQTAQPMPPHAKAVPYISFNAIVGRNSEFRNLTNEQLEELGGIEYRALNVLLWLIGLYFFGLQVLGFVIVVPYMYQQRWGSTFEAPPLTRHVTPGWFSAYQISSSFTNTGSSLVDQSLLPYQRAYLLLIIQWMLILLGNTGFPVLFVLYHFDFTHTYSHILPFQRLRFIIWSMTKWIPRESRLNETLHFLLDHPRRCYIYLFQSHQTWFLFAIIVIFTGLQWFFFMLLDIGQRGVEDIPLNVRFSAGLFQAVAVRAAGFVIIQINTLAPAVQVLYLIMMYITVIPIALSVRSSNVYEEQALGVYKPEDDPEVLFETAGGSRMRIWGRYFAMHARRQLAFDLWWLAIALFLICIIERRNLNNPDNTGWFNIFTLIFETVSAYGPVGLSFGVPYDNFSLSGAFATLSKLIICITMIRGRHRNLPSALDRSILLPTEFKRTETHESDHASQASQGTSTSRIASRHSRDGTMHDNSGDPNTILHRRATRHTSMPSILGPEPTDPMHRT</sequence>
<organism evidence="9 10">
    <name type="scientific">Agaricus bisporus var. burnettii (strain JB137-S8 / ATCC MYA-4627 / FGSC 10392)</name>
    <name type="common">White button mushroom</name>
    <dbReference type="NCBI Taxonomy" id="597362"/>
    <lineage>
        <taxon>Eukaryota</taxon>
        <taxon>Fungi</taxon>
        <taxon>Dikarya</taxon>
        <taxon>Basidiomycota</taxon>
        <taxon>Agaricomycotina</taxon>
        <taxon>Agaricomycetes</taxon>
        <taxon>Agaricomycetidae</taxon>
        <taxon>Agaricales</taxon>
        <taxon>Agaricineae</taxon>
        <taxon>Agaricaceae</taxon>
        <taxon>Agaricus</taxon>
    </lineage>
</organism>
<keyword evidence="3 7" id="KW-0812">Transmembrane</keyword>
<dbReference type="OMA" id="FQRAYPM"/>
<comment type="similarity">
    <text evidence="7">Belongs to the TrkH potassium transport family.</text>
</comment>
<comment type="subcellular location">
    <subcellularLocation>
        <location evidence="1">Membrane</location>
        <topology evidence="1">Multi-pass membrane protein</topology>
    </subcellularLocation>
</comment>
<dbReference type="EMBL" id="JH971388">
    <property type="protein sequence ID" value="EKM81144.1"/>
    <property type="molecule type" value="Genomic_DNA"/>
</dbReference>
<dbReference type="GO" id="GO:0140107">
    <property type="term" value="F:high-affinity potassium ion transmembrane transporter activity"/>
    <property type="evidence" value="ECO:0007669"/>
    <property type="project" value="TreeGrafter"/>
</dbReference>
<dbReference type="AlphaFoldDB" id="K5W2Z2"/>
<feature type="region of interest" description="Disordered" evidence="8">
    <location>
        <begin position="812"/>
        <end position="877"/>
    </location>
</feature>
<dbReference type="InterPro" id="IPR015958">
    <property type="entry name" value="Trk1_fungi"/>
</dbReference>
<evidence type="ECO:0000256" key="7">
    <source>
        <dbReference type="PIRNR" id="PIRNR002450"/>
    </source>
</evidence>
<feature type="transmembrane region" description="Helical" evidence="7">
    <location>
        <begin position="739"/>
        <end position="762"/>
    </location>
</feature>
<reference evidence="10" key="1">
    <citation type="journal article" date="2012" name="Proc. Natl. Acad. Sci. U.S.A.">
        <title>Genome sequence of the button mushroom Agaricus bisporus reveals mechanisms governing adaptation to a humic-rich ecological niche.</title>
        <authorList>
            <person name="Morin E."/>
            <person name="Kohler A."/>
            <person name="Baker A.R."/>
            <person name="Foulongne-Oriol M."/>
            <person name="Lombard V."/>
            <person name="Nagy L.G."/>
            <person name="Ohm R.A."/>
            <person name="Patyshakuliyeva A."/>
            <person name="Brun A."/>
            <person name="Aerts A.L."/>
            <person name="Bailey A.M."/>
            <person name="Billette C."/>
            <person name="Coutinho P.M."/>
            <person name="Deakin G."/>
            <person name="Doddapaneni H."/>
            <person name="Floudas D."/>
            <person name="Grimwood J."/>
            <person name="Hilden K."/>
            <person name="Kuees U."/>
            <person name="LaButti K.M."/>
            <person name="Lapidus A."/>
            <person name="Lindquist E.A."/>
            <person name="Lucas S.M."/>
            <person name="Murat C."/>
            <person name="Riley R.W."/>
            <person name="Salamov A.A."/>
            <person name="Schmutz J."/>
            <person name="Subramanian V."/>
            <person name="Woesten H.A.B."/>
            <person name="Xu J."/>
            <person name="Eastwood D.C."/>
            <person name="Foster G.D."/>
            <person name="Sonnenberg A.S."/>
            <person name="Cullen D."/>
            <person name="de Vries R.P."/>
            <person name="Lundell T."/>
            <person name="Hibbett D.S."/>
            <person name="Henrissat B."/>
            <person name="Burton K.S."/>
            <person name="Kerrigan R.W."/>
            <person name="Challen M.P."/>
            <person name="Grigoriev I.V."/>
            <person name="Martin F."/>
        </authorList>
    </citation>
    <scope>NUCLEOTIDE SEQUENCE [LARGE SCALE GENOMIC DNA]</scope>
    <source>
        <strain evidence="10">JB137-S8 / ATCC MYA-4627 / FGSC 10392</strain>
    </source>
</reference>
<evidence type="ECO:0000256" key="4">
    <source>
        <dbReference type="ARBA" id="ARBA00022989"/>
    </source>
</evidence>
<dbReference type="OrthoDB" id="9999863at2759"/>
<dbReference type="Proteomes" id="UP000008493">
    <property type="component" value="Unassembled WGS sequence"/>
</dbReference>
<keyword evidence="6 7" id="KW-0472">Membrane</keyword>
<keyword evidence="7" id="KW-0630">Potassium</keyword>
<dbReference type="InterPro" id="IPR051143">
    <property type="entry name" value="TrkH_K-transport"/>
</dbReference>
<feature type="transmembrane region" description="Helical" evidence="7">
    <location>
        <begin position="613"/>
        <end position="634"/>
    </location>
</feature>
<dbReference type="KEGG" id="abp:AGABI1DRAFT127169"/>
<feature type="transmembrane region" description="Helical" evidence="7">
    <location>
        <begin position="82"/>
        <end position="103"/>
    </location>
</feature>
<dbReference type="FunCoup" id="K5W2Z2">
    <property type="interactions" value="54"/>
</dbReference>
<feature type="region of interest" description="Disordered" evidence="8">
    <location>
        <begin position="126"/>
        <end position="236"/>
    </location>
</feature>
<dbReference type="RefSeq" id="XP_007328631.1">
    <property type="nucleotide sequence ID" value="XM_007328569.1"/>
</dbReference>
<keyword evidence="10" id="KW-1185">Reference proteome</keyword>
<dbReference type="GeneID" id="18826623"/>
<keyword evidence="5 7" id="KW-0406">Ion transport</keyword>
<name>K5W2Z2_AGABU</name>
<feature type="compositionally biased region" description="Polar residues" evidence="8">
    <location>
        <begin position="819"/>
        <end position="831"/>
    </location>
</feature>
<feature type="compositionally biased region" description="Basic and acidic residues" evidence="8">
    <location>
        <begin position="126"/>
        <end position="135"/>
    </location>
</feature>
<feature type="transmembrane region" description="Helical" evidence="7">
    <location>
        <begin position="768"/>
        <end position="787"/>
    </location>
</feature>
<evidence type="ECO:0000256" key="2">
    <source>
        <dbReference type="ARBA" id="ARBA00022448"/>
    </source>
</evidence>
<feature type="transmembrane region" description="Helical" evidence="7">
    <location>
        <begin position="646"/>
        <end position="663"/>
    </location>
</feature>
<dbReference type="eggNOG" id="KOG1341">
    <property type="taxonomic scope" value="Eukaryota"/>
</dbReference>
<evidence type="ECO:0000313" key="9">
    <source>
        <dbReference type="EMBL" id="EKM81144.1"/>
    </source>
</evidence>
<proteinExistence type="inferred from homology"/>
<dbReference type="GO" id="GO:0005886">
    <property type="term" value="C:plasma membrane"/>
    <property type="evidence" value="ECO:0007669"/>
    <property type="project" value="InterPro"/>
</dbReference>
<keyword evidence="7" id="KW-0633">Potassium transport</keyword>